<feature type="compositionally biased region" description="Polar residues" evidence="1">
    <location>
        <begin position="1"/>
        <end position="10"/>
    </location>
</feature>
<keyword evidence="2" id="KW-0812">Transmembrane</keyword>
<evidence type="ECO:0000313" key="4">
    <source>
        <dbReference type="Proteomes" id="UP000002640"/>
    </source>
</evidence>
<protein>
    <submittedName>
        <fullName evidence="3">Uncharacterized protein</fullName>
    </submittedName>
</protein>
<feature type="region of interest" description="Disordered" evidence="1">
    <location>
        <begin position="1"/>
        <end position="40"/>
    </location>
</feature>
<dbReference type="KEGG" id="psoj:PHYSODRAFT_306950"/>
<dbReference type="GeneID" id="20642810"/>
<name>G5ABT2_PHYSP</name>
<keyword evidence="2" id="KW-1133">Transmembrane helix</keyword>
<feature type="transmembrane region" description="Helical" evidence="2">
    <location>
        <begin position="743"/>
        <end position="760"/>
    </location>
</feature>
<dbReference type="STRING" id="1094619.G5ABT2"/>
<reference evidence="3 4" key="1">
    <citation type="journal article" date="2006" name="Science">
        <title>Phytophthora genome sequences uncover evolutionary origins and mechanisms of pathogenesis.</title>
        <authorList>
            <person name="Tyler B.M."/>
            <person name="Tripathy S."/>
            <person name="Zhang X."/>
            <person name="Dehal P."/>
            <person name="Jiang R.H."/>
            <person name="Aerts A."/>
            <person name="Arredondo F.D."/>
            <person name="Baxter L."/>
            <person name="Bensasson D."/>
            <person name="Beynon J.L."/>
            <person name="Chapman J."/>
            <person name="Damasceno C.M."/>
            <person name="Dorrance A.E."/>
            <person name="Dou D."/>
            <person name="Dickerman A.W."/>
            <person name="Dubchak I.L."/>
            <person name="Garbelotto M."/>
            <person name="Gijzen M."/>
            <person name="Gordon S.G."/>
            <person name="Govers F."/>
            <person name="Grunwald N.J."/>
            <person name="Huang W."/>
            <person name="Ivors K.L."/>
            <person name="Jones R.W."/>
            <person name="Kamoun S."/>
            <person name="Krampis K."/>
            <person name="Lamour K.H."/>
            <person name="Lee M.K."/>
            <person name="McDonald W.H."/>
            <person name="Medina M."/>
            <person name="Meijer H.J."/>
            <person name="Nordberg E.K."/>
            <person name="Maclean D.J."/>
            <person name="Ospina-Giraldo M.D."/>
            <person name="Morris P.F."/>
            <person name="Phuntumart V."/>
            <person name="Putnam N.H."/>
            <person name="Rash S."/>
            <person name="Rose J.K."/>
            <person name="Sakihama Y."/>
            <person name="Salamov A.A."/>
            <person name="Savidor A."/>
            <person name="Scheuring C.F."/>
            <person name="Smith B.M."/>
            <person name="Sobral B.W."/>
            <person name="Terry A."/>
            <person name="Torto-Alalibo T.A."/>
            <person name="Win J."/>
            <person name="Xu Z."/>
            <person name="Zhang H."/>
            <person name="Grigoriev I.V."/>
            <person name="Rokhsar D.S."/>
            <person name="Boore J.L."/>
        </authorList>
    </citation>
    <scope>NUCLEOTIDE SEQUENCE [LARGE SCALE GENOMIC DNA]</scope>
    <source>
        <strain evidence="3 4">P6497</strain>
    </source>
</reference>
<dbReference type="AlphaFoldDB" id="G5ABT2"/>
<organism evidence="3 4">
    <name type="scientific">Phytophthora sojae (strain P6497)</name>
    <name type="common">Soybean stem and root rot agent</name>
    <name type="synonym">Phytophthora megasperma f. sp. glycines</name>
    <dbReference type="NCBI Taxonomy" id="1094619"/>
    <lineage>
        <taxon>Eukaryota</taxon>
        <taxon>Sar</taxon>
        <taxon>Stramenopiles</taxon>
        <taxon>Oomycota</taxon>
        <taxon>Peronosporomycetes</taxon>
        <taxon>Peronosporales</taxon>
        <taxon>Peronosporaceae</taxon>
        <taxon>Phytophthora</taxon>
    </lineage>
</organism>
<evidence type="ECO:0000313" key="3">
    <source>
        <dbReference type="EMBL" id="EGZ06807.1"/>
    </source>
</evidence>
<dbReference type="RefSeq" id="XP_009537571.1">
    <property type="nucleotide sequence ID" value="XM_009539276.1"/>
</dbReference>
<proteinExistence type="predicted"/>
<keyword evidence="4" id="KW-1185">Reference proteome</keyword>
<evidence type="ECO:0000256" key="1">
    <source>
        <dbReference type="SAM" id="MobiDB-lite"/>
    </source>
</evidence>
<sequence>MAQEAPTSFEVQWAPGSPRAPHPLQDSPARRHSSAPPSSPTLSIPIWVAAVFAIACIFRDARVAAQTNHSELEPQLLLLANTPTTCSWGANLACSLTDSTNNLKLGAGCVLPVPIPTDNYVSDKRTNKFDDAQLLTASEQPFVEITSTYAGSSTVDSRTGQVAWYRYKTAPLTSQQSVNFKVPGLYSLSIIATDYDRTAQCDGCVAINDALDQQFDLVPQWQLLNVPNPAALTTASLATARTYEGLFDNYVKDANVLNNANGGDDCSTAETKVEYLRDDLKSLSSGSCFSDASLATSVDNLKTSPFTTQLQTPYLSLQSTLADSCQWCCEKSKTLLEKYTEYGCATAPADKGCVFGDTLATVTIGIASAVQTVSNGVLNALPSKPTGSDATKHVYYSVGCTDFSATDSKCHYEVELSKLLTVTTGFAGSFPTPPSETGKINDYVFWRYNLDGGEWKTWSRTSDSKIAFTDASTAVIVEAWTSCGRVGDAFSFDVNLFVHSTLTCSSFDAMWKLEGSDPTPGNAYCAYPGSDFAVMKLDMTVADVVLSSAGKVTGSYAGVTCDIMLKEEATTATNTKAYQLLSDSTNPTISKYFAVEMVHNPHTARKTAAKVTCTFTRTPHSNTMLLAEDTDPNSITCMHDFTVTDCDAPEVISFVQDGLCADKCAGKAAPGVNEACGGTVVRSDATDTSISTTEATCCTDCDPDLSCTAVGSTDVKRCEKSALIPLMLTATEEEKSFTSSSTLVLLGATAMVAVVALVVVKRRTGSSTVHEDAYYPLLE</sequence>
<dbReference type="Proteomes" id="UP000002640">
    <property type="component" value="Unassembled WGS sequence"/>
</dbReference>
<gene>
    <name evidence="3" type="ORF">PHYSODRAFT_306950</name>
</gene>
<keyword evidence="2" id="KW-0472">Membrane</keyword>
<accession>G5ABT2</accession>
<evidence type="ECO:0000256" key="2">
    <source>
        <dbReference type="SAM" id="Phobius"/>
    </source>
</evidence>
<dbReference type="EMBL" id="JH159163">
    <property type="protein sequence ID" value="EGZ06807.1"/>
    <property type="molecule type" value="Genomic_DNA"/>
</dbReference>
<dbReference type="InParanoid" id="G5ABT2"/>